<reference evidence="6 8" key="1">
    <citation type="submission" date="2018-08" db="EMBL/GenBank/DDBJ databases">
        <title>Genomic investigation of the strawberry pathogen Phytophthora fragariae indicates pathogenicity is determined by transcriptional variation in three key races.</title>
        <authorList>
            <person name="Adams T.M."/>
            <person name="Armitage A.D."/>
            <person name="Sobczyk M.K."/>
            <person name="Bates H.J."/>
            <person name="Dunwell J.M."/>
            <person name="Nellist C.F."/>
            <person name="Harrison R.J."/>
        </authorList>
    </citation>
    <scope>NUCLEOTIDE SEQUENCE [LARGE SCALE GENOMIC DNA]</scope>
    <source>
        <strain evidence="7 9">BC-23</strain>
        <strain evidence="6 8">NOV-71</strain>
    </source>
</reference>
<evidence type="ECO:0000313" key="7">
    <source>
        <dbReference type="EMBL" id="KAE9215604.1"/>
    </source>
</evidence>
<feature type="compositionally biased region" description="Acidic residues" evidence="4">
    <location>
        <begin position="393"/>
        <end position="402"/>
    </location>
</feature>
<dbReference type="PROSITE" id="PS50011">
    <property type="entry name" value="PROTEIN_KINASE_DOM"/>
    <property type="match status" value="1"/>
</dbReference>
<dbReference type="InterPro" id="IPR011009">
    <property type="entry name" value="Kinase-like_dom_sf"/>
</dbReference>
<dbReference type="InterPro" id="IPR044591">
    <property type="entry name" value="RUK"/>
</dbReference>
<proteinExistence type="predicted"/>
<feature type="compositionally biased region" description="Low complexity" evidence="4">
    <location>
        <begin position="346"/>
        <end position="360"/>
    </location>
</feature>
<feature type="region of interest" description="Disordered" evidence="4">
    <location>
        <begin position="276"/>
        <end position="410"/>
    </location>
</feature>
<dbReference type="InterPro" id="IPR016024">
    <property type="entry name" value="ARM-type_fold"/>
</dbReference>
<dbReference type="CDD" id="cd14010">
    <property type="entry name" value="STKc_ULK4"/>
    <property type="match status" value="1"/>
</dbReference>
<comment type="caution">
    <text evidence="6">The sequence shown here is derived from an EMBL/GenBank/DDBJ whole genome shotgun (WGS) entry which is preliminary data.</text>
</comment>
<organism evidence="6 8">
    <name type="scientific">Phytophthora fragariae</name>
    <dbReference type="NCBI Taxonomy" id="53985"/>
    <lineage>
        <taxon>Eukaryota</taxon>
        <taxon>Sar</taxon>
        <taxon>Stramenopiles</taxon>
        <taxon>Oomycota</taxon>
        <taxon>Peronosporomycetes</taxon>
        <taxon>Peronosporales</taxon>
        <taxon>Peronosporaceae</taxon>
        <taxon>Phytophthora</taxon>
    </lineage>
</organism>
<dbReference type="GO" id="GO:0008017">
    <property type="term" value="F:microtubule binding"/>
    <property type="evidence" value="ECO:0007669"/>
    <property type="project" value="InterPro"/>
</dbReference>
<evidence type="ECO:0000313" key="8">
    <source>
        <dbReference type="Proteomes" id="UP000441208"/>
    </source>
</evidence>
<evidence type="ECO:0000256" key="3">
    <source>
        <dbReference type="PROSITE-ProRule" id="PRU10141"/>
    </source>
</evidence>
<dbReference type="Proteomes" id="UP000441208">
    <property type="component" value="Unassembled WGS sequence"/>
</dbReference>
<dbReference type="PROSITE" id="PS00108">
    <property type="entry name" value="PROTEIN_KINASE_ST"/>
    <property type="match status" value="1"/>
</dbReference>
<feature type="binding site" evidence="3">
    <location>
        <position position="33"/>
    </location>
    <ligand>
        <name>ATP</name>
        <dbReference type="ChEBI" id="CHEBI:30616"/>
    </ligand>
</feature>
<dbReference type="EMBL" id="QXFZ01000803">
    <property type="protein sequence ID" value="KAE9104319.1"/>
    <property type="molecule type" value="Genomic_DNA"/>
</dbReference>
<dbReference type="Gene3D" id="1.25.10.10">
    <property type="entry name" value="Leucine-rich Repeat Variant"/>
    <property type="match status" value="1"/>
</dbReference>
<dbReference type="PANTHER" id="PTHR46562">
    <property type="entry name" value="SERINE/THREONINE-KINASE ULK4-LIKE PROTEIN-RELATED"/>
    <property type="match status" value="1"/>
</dbReference>
<evidence type="ECO:0000259" key="5">
    <source>
        <dbReference type="PROSITE" id="PS50011"/>
    </source>
</evidence>
<feature type="domain" description="Protein kinase" evidence="5">
    <location>
        <begin position="4"/>
        <end position="256"/>
    </location>
</feature>
<name>A0A6A3RVC5_9STRA</name>
<gene>
    <name evidence="7" type="ORF">PF004_g14700</name>
    <name evidence="6" type="ORF">PF007_g14100</name>
</gene>
<dbReference type="GO" id="GO:0005524">
    <property type="term" value="F:ATP binding"/>
    <property type="evidence" value="ECO:0007669"/>
    <property type="project" value="UniProtKB-UniRule"/>
</dbReference>
<dbReference type="SUPFAM" id="SSF48371">
    <property type="entry name" value="ARM repeat"/>
    <property type="match status" value="1"/>
</dbReference>
<evidence type="ECO:0000313" key="9">
    <source>
        <dbReference type="Proteomes" id="UP000476176"/>
    </source>
</evidence>
<dbReference type="Proteomes" id="UP000476176">
    <property type="component" value="Unassembled WGS sequence"/>
</dbReference>
<dbReference type="EMBL" id="QXGC01000949">
    <property type="protein sequence ID" value="KAE9215604.1"/>
    <property type="molecule type" value="Genomic_DNA"/>
</dbReference>
<dbReference type="InterPro" id="IPR008271">
    <property type="entry name" value="Ser/Thr_kinase_AS"/>
</dbReference>
<dbReference type="PANTHER" id="PTHR46562:SF1">
    <property type="entry name" value="SERINE_THREONINE-PROTEIN KINASE ULK4"/>
    <property type="match status" value="1"/>
</dbReference>
<dbReference type="GO" id="GO:0004672">
    <property type="term" value="F:protein kinase activity"/>
    <property type="evidence" value="ECO:0007669"/>
    <property type="project" value="InterPro"/>
</dbReference>
<evidence type="ECO:0000256" key="4">
    <source>
        <dbReference type="SAM" id="MobiDB-lite"/>
    </source>
</evidence>
<evidence type="ECO:0000256" key="1">
    <source>
        <dbReference type="ARBA" id="ARBA00022741"/>
    </source>
</evidence>
<evidence type="ECO:0000256" key="2">
    <source>
        <dbReference type="ARBA" id="ARBA00022840"/>
    </source>
</evidence>
<keyword evidence="1 3" id="KW-0547">Nucleotide-binding</keyword>
<dbReference type="Pfam" id="PF00069">
    <property type="entry name" value="Pkinase"/>
    <property type="match status" value="1"/>
</dbReference>
<accession>A0A6A3RVC5</accession>
<feature type="compositionally biased region" description="Polar residues" evidence="4">
    <location>
        <begin position="324"/>
        <end position="337"/>
    </location>
</feature>
<dbReference type="InterPro" id="IPR011989">
    <property type="entry name" value="ARM-like"/>
</dbReference>
<feature type="compositionally biased region" description="Basic and acidic residues" evidence="4">
    <location>
        <begin position="298"/>
        <end position="310"/>
    </location>
</feature>
<feature type="compositionally biased region" description="Polar residues" evidence="4">
    <location>
        <begin position="380"/>
        <end position="392"/>
    </location>
</feature>
<dbReference type="PROSITE" id="PS00107">
    <property type="entry name" value="PROTEIN_KINASE_ATP"/>
    <property type="match status" value="1"/>
</dbReference>
<sequence>MENYNIYDEIGRGMHSFVYKARRKRSIEYVAVKSTAKSRMDKILNEVPFLHKLDSRYVLKFFDWYESSNHIWLILEYCMGGDLLNLITQDKQLPETAVKSFGIELVAGLQYLHANSILYCDLKPANVLIDEFGSLKLADFGLARRIPGSDTAATRPLAPGSPHYMAPELFQQPAVHSFASDFWALGCVLYELRTGRQPFTHTNFSELARKIQTDTVVLPVPGYEMSPVFCNLLQRLLVKDPYQRITWNELIDHPFWDNLPQLEDVVMPAQEMFDAAAPTPGRYPNISAESSDSINFADHPHDQSDDQHENNEEDDSTAGATGAVQRQTNGSGPITTVTEDDRAAISESGDSSSEDLLGGLPVQRSITSTQVHDEARPVSAPSSRMRATTSNNEDLDEEADAIEDQHIGSIPLDVEMRHRWRAAKAPHSAPPAISNAPRRRIQLHSLFDRDGVPGGGLRKVSKLIFTAADCRVKSIIGNKDIQIGDLPRIRAEHLRFEPTAPQDLLSCSTEALESQLKDIYVSLKSSQAGDTEKLSVMAYLFSLSCHARLAHVIVNSSILKLLIRMLTHESRLSVANRVLLPILCLVLGVLFRFATFIAPSSPDQLRQLVTTLLQVLHDSPSKSNTEGVSGGNELESRSLALGCLGELLFYISTQQEWELPMDGVDGVLTRVNDADIGVRYYAVRTLGNMLIHCTDMLLPKLMSEQIVATLTRSLLQYAEVSRGEQNDWEASQTHLALRTTTTEALAQVFRHLRTPSSVANLPSRLKRSVLLYFAKPEVLNAVWRGVQNEKGAIDLAVASLNIINAFLDTKIAADREADSAAIKASRQFLLDRVVTFSSIQKILLLKGTTSNGVDSEGSDFVTILRAKSLITLHLGMQLNRGFLLSIVENDALKFLEQVLFPIADHLYEDDDKPGSLTAESTLSAFELYLSQCALNLCKLAIRMALKLGADCFSSQEHGDTDRANNNNATISPLSFELFNGLLRNPTCRLQLLNYFMGNDNKQYTFFLRLMAKLLTAFPNEELSISRESDTTTVAFYASKILLNLFESSAREANNIVLVETHVLFTHLLPAVLVHISPTEGSTYGANNDGLAVNCLKILHVVLLDFDYEDDNGEYELYDHFIRSTLVPCLDSLLNEHAIKVESTWSLASELLFGLISSDSSLLSEAKELRVMSAILGLLSVSPKFQALPSHATQLLNVLVDSYNGHLDELYESGIAESVVAGLAFATRRKVLDTNLVDLLVVLQHLLHQQHDSSRQQSLPAAPQGFNELVRCGPILIQLCVGTDAKRKVHGRLGDLSPEEDEIEGGLSPRGRNRVEDDKIADLVSRCLVFLSQIFGEQLNEAVFLNGKEPVNEYLSSLLLLCLQPNDLNVDGVVMLRLLLMLKNCLRCEGNNAYVSNWMTEDSRVLKAVKELASQHQDVRLENERGKSGQQRSVPSIGEQISRTSAAIVRLCRS</sequence>
<dbReference type="Gene3D" id="1.10.510.10">
    <property type="entry name" value="Transferase(Phosphotransferase) domain 1"/>
    <property type="match status" value="1"/>
</dbReference>
<dbReference type="InterPro" id="IPR000719">
    <property type="entry name" value="Prot_kinase_dom"/>
</dbReference>
<protein>
    <recommendedName>
        <fullName evidence="5">Protein kinase domain-containing protein</fullName>
    </recommendedName>
</protein>
<dbReference type="InterPro" id="IPR017441">
    <property type="entry name" value="Protein_kinase_ATP_BS"/>
</dbReference>
<dbReference type="SMART" id="SM00220">
    <property type="entry name" value="S_TKc"/>
    <property type="match status" value="1"/>
</dbReference>
<evidence type="ECO:0000313" key="6">
    <source>
        <dbReference type="EMBL" id="KAE9104319.1"/>
    </source>
</evidence>
<keyword evidence="2 3" id="KW-0067">ATP-binding</keyword>
<dbReference type="SUPFAM" id="SSF56112">
    <property type="entry name" value="Protein kinase-like (PK-like)"/>
    <property type="match status" value="1"/>
</dbReference>
<dbReference type="FunFam" id="1.10.510.10:FF:000571">
    <property type="entry name" value="Maternal embryonic leucine zipper kinase"/>
    <property type="match status" value="1"/>
</dbReference>